<dbReference type="InterPro" id="IPR052347">
    <property type="entry name" value="Isochorismatase_Nicotinamidase"/>
</dbReference>
<dbReference type="CDD" id="cd01011">
    <property type="entry name" value="nicotinamidase"/>
    <property type="match status" value="1"/>
</dbReference>
<dbReference type="EC" id="3.5.1.19" evidence="6"/>
<evidence type="ECO:0000256" key="5">
    <source>
        <dbReference type="ARBA" id="ARBA00037900"/>
    </source>
</evidence>
<dbReference type="FunCoup" id="K1WL02">
    <property type="interactions" value="404"/>
</dbReference>
<name>K1WL02_MARBU</name>
<organism evidence="9 10">
    <name type="scientific">Marssonina brunnea f. sp. multigermtubi (strain MB_m1)</name>
    <name type="common">Marssonina leaf spot fungus</name>
    <dbReference type="NCBI Taxonomy" id="1072389"/>
    <lineage>
        <taxon>Eukaryota</taxon>
        <taxon>Fungi</taxon>
        <taxon>Dikarya</taxon>
        <taxon>Ascomycota</taxon>
        <taxon>Pezizomycotina</taxon>
        <taxon>Leotiomycetes</taxon>
        <taxon>Helotiales</taxon>
        <taxon>Drepanopezizaceae</taxon>
        <taxon>Drepanopeziza</taxon>
    </lineage>
</organism>
<dbReference type="InterPro" id="IPR036380">
    <property type="entry name" value="Isochorismatase-like_sf"/>
</dbReference>
<dbReference type="Proteomes" id="UP000006753">
    <property type="component" value="Unassembled WGS sequence"/>
</dbReference>
<dbReference type="Pfam" id="PF00857">
    <property type="entry name" value="Isochorismatase"/>
    <property type="match status" value="1"/>
</dbReference>
<comment type="similarity">
    <text evidence="1">Belongs to the isochorismatase family.</text>
</comment>
<dbReference type="InterPro" id="IPR000868">
    <property type="entry name" value="Isochorismatase-like_dom"/>
</dbReference>
<dbReference type="HOGENOM" id="CLU_068979_13_0_1"/>
<keyword evidence="10" id="KW-1185">Reference proteome</keyword>
<dbReference type="PANTHER" id="PTHR11080:SF2">
    <property type="entry name" value="LD05707P"/>
    <property type="match status" value="1"/>
</dbReference>
<dbReference type="GO" id="GO:0019363">
    <property type="term" value="P:pyridine nucleotide biosynthetic process"/>
    <property type="evidence" value="ECO:0007669"/>
    <property type="project" value="UniProtKB-KW"/>
</dbReference>
<dbReference type="Gene3D" id="3.40.50.850">
    <property type="entry name" value="Isochorismatase-like"/>
    <property type="match status" value="1"/>
</dbReference>
<dbReference type="OrthoDB" id="3341310at2759"/>
<evidence type="ECO:0000256" key="3">
    <source>
        <dbReference type="ARBA" id="ARBA00022723"/>
    </source>
</evidence>
<accession>K1WL02</accession>
<evidence type="ECO:0000313" key="10">
    <source>
        <dbReference type="Proteomes" id="UP000006753"/>
    </source>
</evidence>
<dbReference type="STRING" id="1072389.K1WL02"/>
<evidence type="ECO:0000313" key="9">
    <source>
        <dbReference type="EMBL" id="EKD18380.1"/>
    </source>
</evidence>
<dbReference type="GO" id="GO:0008936">
    <property type="term" value="F:nicotinamidase activity"/>
    <property type="evidence" value="ECO:0007669"/>
    <property type="project" value="UniProtKB-EC"/>
</dbReference>
<evidence type="ECO:0000256" key="2">
    <source>
        <dbReference type="ARBA" id="ARBA00022642"/>
    </source>
</evidence>
<proteinExistence type="inferred from homology"/>
<comment type="pathway">
    <text evidence="5">Cofactor biosynthesis; nicotinate biosynthesis; nicotinate from nicotinamide: step 1/1.</text>
</comment>
<dbReference type="InParanoid" id="K1WL02"/>
<dbReference type="SUPFAM" id="SSF52499">
    <property type="entry name" value="Isochorismatase-like hydrolases"/>
    <property type="match status" value="1"/>
</dbReference>
<evidence type="ECO:0000256" key="4">
    <source>
        <dbReference type="ARBA" id="ARBA00022801"/>
    </source>
</evidence>
<dbReference type="KEGG" id="mbe:MBM_03373"/>
<evidence type="ECO:0000256" key="7">
    <source>
        <dbReference type="ARBA" id="ARBA00043224"/>
    </source>
</evidence>
<keyword evidence="3" id="KW-0479">Metal-binding</keyword>
<dbReference type="EMBL" id="JH921433">
    <property type="protein sequence ID" value="EKD18380.1"/>
    <property type="molecule type" value="Genomic_DNA"/>
</dbReference>
<keyword evidence="2" id="KW-0662">Pyridine nucleotide biosynthesis</keyword>
<reference evidence="9 10" key="1">
    <citation type="journal article" date="2012" name="BMC Genomics">
        <title>Sequencing the genome of Marssonina brunnea reveals fungus-poplar co-evolution.</title>
        <authorList>
            <person name="Zhu S."/>
            <person name="Cao Y.-Z."/>
            <person name="Jiang C."/>
            <person name="Tan B.-Y."/>
            <person name="Wang Z."/>
            <person name="Feng S."/>
            <person name="Zhang L."/>
            <person name="Su X.-H."/>
            <person name="Brejova B."/>
            <person name="Vinar T."/>
            <person name="Xu M."/>
            <person name="Wang M.-X."/>
            <person name="Zhang S.-G."/>
            <person name="Huang M.-R."/>
            <person name="Wu R."/>
            <person name="Zhou Y."/>
        </authorList>
    </citation>
    <scope>NUCLEOTIDE SEQUENCE [LARGE SCALE GENOMIC DNA]</scope>
    <source>
        <strain evidence="9 10">MB_m1</strain>
    </source>
</reference>
<keyword evidence="4" id="KW-0378">Hydrolase</keyword>
<dbReference type="GO" id="GO:0046872">
    <property type="term" value="F:metal ion binding"/>
    <property type="evidence" value="ECO:0007669"/>
    <property type="project" value="UniProtKB-KW"/>
</dbReference>
<evidence type="ECO:0000256" key="6">
    <source>
        <dbReference type="ARBA" id="ARBA00039017"/>
    </source>
</evidence>
<dbReference type="OMA" id="DFVDSWP"/>
<protein>
    <recommendedName>
        <fullName evidence="6">nicotinamidase</fullName>
        <ecNumber evidence="6">3.5.1.19</ecNumber>
    </recommendedName>
    <alternativeName>
        <fullName evidence="7">Nicotinamide deamidase</fullName>
    </alternativeName>
</protein>
<evidence type="ECO:0000259" key="8">
    <source>
        <dbReference type="Pfam" id="PF00857"/>
    </source>
</evidence>
<dbReference type="PANTHER" id="PTHR11080">
    <property type="entry name" value="PYRAZINAMIDASE/NICOTINAMIDASE"/>
    <property type="match status" value="1"/>
</dbReference>
<feature type="domain" description="Isochorismatase-like" evidence="8">
    <location>
        <begin position="8"/>
        <end position="249"/>
    </location>
</feature>
<dbReference type="AlphaFoldDB" id="K1WL02"/>
<sequence length="259" mass="28101">MATDFSPALIVVDVQEDFCPPVRITHSPSFVLSSVLRPLSSHEPMSLTNLHSQNGSLAVADGRAIISTVNDLLALPFTLKIATKDWHPAKHISFASSHPSKRPFLDTTTITNPSNAAESYESRLWPDHCVQHTPGAELVPELNVGLVDRVVEKGTESAVEMYSAFYSPLREPRCCDSGLVGLLKGKGVTDVYVVGLAFDYCVKATATDAAREGFRTVVVREGTRAVDADSWEGVVRELDREGVRVVGVAEEEVRKNGGL</sequence>
<gene>
    <name evidence="9" type="ORF">MBM_03373</name>
</gene>
<dbReference type="eggNOG" id="KOG4003">
    <property type="taxonomic scope" value="Eukaryota"/>
</dbReference>
<evidence type="ECO:0000256" key="1">
    <source>
        <dbReference type="ARBA" id="ARBA00006336"/>
    </source>
</evidence>